<proteinExistence type="predicted"/>
<feature type="coiled-coil region" evidence="1">
    <location>
        <begin position="55"/>
        <end position="82"/>
    </location>
</feature>
<dbReference type="AlphaFoldDB" id="T1HMG0"/>
<accession>T1HMG0</accession>
<feature type="coiled-coil region" evidence="1">
    <location>
        <begin position="243"/>
        <end position="323"/>
    </location>
</feature>
<sequence length="871" mass="100069">MEQLEDSDSFEDDSASQVESEGRIQDTDGAICSLWMMDNSSKDINNKIEVKNEEISILKEIIVKQTENMQELQKKCEEAIVILKQLPEIQQAASERYEEALKISAGLQLKQCEINEILENAFKLYDNTLQLIESARENFKTERDAGKQRQLVFEADITEMKKLGASHDSNLNSSNVDVLESGGVLGNKGFLKSFVSCIIILTNTTAYTNSQVGDRISTDLNKKIKDKDSLLKTVELRLAGYNCRRINEELACLNAKIKALELAEEQENEQVFLIESQLQRSKEESEFINDSFLQNKSALMKEIENYKQLLRNEELSYSNYQLKIKESGKVISKLTECNDRMDKEVLEEKNVTKTLEEEISEKQLEIEKSTLTLSEMKMNLPELSILTTMLREKQMLVNQMEEEIKQCENTLRSNEDMLINLEIRNNNLNEKLVIEERVLNNQAQSNRELQASINQLKTEVGTANARLMNNEKTLEQRNEEVLNRTNQIVREDNKVVQEIAILQQLVENKKVNLEERRKEISLKKSDLEEKSHKVRQLEAEIRQVNLYLLTEGQIYWTMCKQTEEEVNKLESLCNSIKCTVEGIGNEKIRFEKIKEAYIEKCEAVNVMYNTKIDFKLKELEELKKNLSLEKEMYSEECGKVHFQYYTLKNEKRFVTGEMNYLLSVVNRCNGEYIIMDSYKDWLSKKSMSFLCELSEAGEKLVEQKWLTESALQVHNVPPAREDAKSCSSGSDSSLDLPAEEFITMKISTSKTTGDPSYQDWGYCTGCNEVVLLFLDAVHFGPKRCDHSGRKYFRVRSTSGTSQSTAIFMSLILLQSSDSEPVAEVSNKRKLTFLEKPKGPPLKMAAPVLKKDRRADRLIGRKTILDLVIDSS</sequence>
<protein>
    <submittedName>
        <fullName evidence="3">Uncharacterized protein</fullName>
    </submittedName>
</protein>
<dbReference type="OMA" id="YNCRRIN"/>
<organism evidence="3 4">
    <name type="scientific">Rhodnius prolixus</name>
    <name type="common">Triatomid bug</name>
    <dbReference type="NCBI Taxonomy" id="13249"/>
    <lineage>
        <taxon>Eukaryota</taxon>
        <taxon>Metazoa</taxon>
        <taxon>Ecdysozoa</taxon>
        <taxon>Arthropoda</taxon>
        <taxon>Hexapoda</taxon>
        <taxon>Insecta</taxon>
        <taxon>Pterygota</taxon>
        <taxon>Neoptera</taxon>
        <taxon>Paraneoptera</taxon>
        <taxon>Hemiptera</taxon>
        <taxon>Heteroptera</taxon>
        <taxon>Panheteroptera</taxon>
        <taxon>Cimicomorpha</taxon>
        <taxon>Reduviidae</taxon>
        <taxon>Triatominae</taxon>
        <taxon>Rhodnius</taxon>
    </lineage>
</organism>
<dbReference type="Proteomes" id="UP000015103">
    <property type="component" value="Unassembled WGS sequence"/>
</dbReference>
<dbReference type="EnsemblMetazoa" id="RPRC005234-RA">
    <property type="protein sequence ID" value="RPRC005234-PA"/>
    <property type="gene ID" value="RPRC005234"/>
</dbReference>
<keyword evidence="4" id="KW-1185">Reference proteome</keyword>
<dbReference type="VEuPathDB" id="VectorBase:RPRC005234"/>
<reference evidence="3" key="1">
    <citation type="submission" date="2015-05" db="UniProtKB">
        <authorList>
            <consortium name="EnsemblMetazoa"/>
        </authorList>
    </citation>
    <scope>IDENTIFICATION</scope>
</reference>
<feature type="coiled-coil region" evidence="1">
    <location>
        <begin position="605"/>
        <end position="636"/>
    </location>
</feature>
<dbReference type="HOGENOM" id="CLU_329643_0_0_1"/>
<feature type="compositionally biased region" description="Acidic residues" evidence="2">
    <location>
        <begin position="1"/>
        <end position="14"/>
    </location>
</feature>
<keyword evidence="1" id="KW-0175">Coiled coil</keyword>
<evidence type="ECO:0000256" key="2">
    <source>
        <dbReference type="SAM" id="MobiDB-lite"/>
    </source>
</evidence>
<evidence type="ECO:0000313" key="3">
    <source>
        <dbReference type="EnsemblMetazoa" id="RPRC005234-PA"/>
    </source>
</evidence>
<feature type="region of interest" description="Disordered" evidence="2">
    <location>
        <begin position="1"/>
        <end position="23"/>
    </location>
</feature>
<evidence type="ECO:0000313" key="4">
    <source>
        <dbReference type="Proteomes" id="UP000015103"/>
    </source>
</evidence>
<name>T1HMG0_RHOPR</name>
<evidence type="ECO:0000256" key="1">
    <source>
        <dbReference type="SAM" id="Coils"/>
    </source>
</evidence>
<dbReference type="EMBL" id="ACPB03018732">
    <property type="status" value="NOT_ANNOTATED_CDS"/>
    <property type="molecule type" value="Genomic_DNA"/>
</dbReference>
<dbReference type="InParanoid" id="T1HMG0"/>
<feature type="coiled-coil region" evidence="1">
    <location>
        <begin position="390"/>
        <end position="579"/>
    </location>
</feature>